<accession>I1YJ52</accession>
<feature type="transmembrane region" description="Helical" evidence="1">
    <location>
        <begin position="65"/>
        <end position="85"/>
    </location>
</feature>
<protein>
    <submittedName>
        <fullName evidence="2">Uncharacterized protein</fullName>
    </submittedName>
</protein>
<reference evidence="2 3" key="1">
    <citation type="journal article" date="2012" name="J. Bacteriol.">
        <title>Complete genome sequences of Methylophaga sp. strain JAM1 and Methylophaga sp. strain JAM7.</title>
        <authorList>
            <person name="Villeneuve C."/>
            <person name="Martineau C."/>
            <person name="Mauffrey F."/>
            <person name="Villemur R."/>
        </authorList>
    </citation>
    <scope>NUCLEOTIDE SEQUENCE [LARGE SCALE GENOMIC DNA]</scope>
    <source>
        <strain evidence="2 3">JAM7</strain>
    </source>
</reference>
<feature type="transmembrane region" description="Helical" evidence="1">
    <location>
        <begin position="7"/>
        <end position="27"/>
    </location>
</feature>
<dbReference type="HOGENOM" id="CLU_190758_0_0_6"/>
<gene>
    <name evidence="2" type="ordered locus">Q7C_1804</name>
</gene>
<keyword evidence="1" id="KW-0472">Membrane</keyword>
<feature type="transmembrane region" description="Helical" evidence="1">
    <location>
        <begin position="33"/>
        <end position="53"/>
    </location>
</feature>
<dbReference type="KEGG" id="mec:Q7C_1804"/>
<proteinExistence type="predicted"/>
<dbReference type="OrthoDB" id="6293459at2"/>
<sequence length="86" mass="9467">MWAKTLIGFVVSLVLNLSLMVNIAYLLPLSRQVYLLIGFVGGILLWAAIMTVFYCHDRLAQPLKYCLPLLVVSAAVNALFVTGILV</sequence>
<evidence type="ECO:0000313" key="2">
    <source>
        <dbReference type="EMBL" id="AFJ02945.1"/>
    </source>
</evidence>
<dbReference type="AlphaFoldDB" id="I1YJ52"/>
<dbReference type="PATRIC" id="fig|754477.3.peg.1775"/>
<evidence type="ECO:0000313" key="3">
    <source>
        <dbReference type="Proteomes" id="UP000009145"/>
    </source>
</evidence>
<keyword evidence="1" id="KW-0812">Transmembrane</keyword>
<name>I1YJ52_METFJ</name>
<organism evidence="2 3">
    <name type="scientific">Methylophaga frappieri (strain ATCC BAA-2434 / DSM 25690 / JAM7)</name>
    <dbReference type="NCBI Taxonomy" id="754477"/>
    <lineage>
        <taxon>Bacteria</taxon>
        <taxon>Pseudomonadati</taxon>
        <taxon>Pseudomonadota</taxon>
        <taxon>Gammaproteobacteria</taxon>
        <taxon>Thiotrichales</taxon>
        <taxon>Piscirickettsiaceae</taxon>
        <taxon>Methylophaga</taxon>
    </lineage>
</organism>
<dbReference type="STRING" id="754477.Q7C_1804"/>
<keyword evidence="1" id="KW-1133">Transmembrane helix</keyword>
<dbReference type="EMBL" id="CP003380">
    <property type="protein sequence ID" value="AFJ02945.1"/>
    <property type="molecule type" value="Genomic_DNA"/>
</dbReference>
<dbReference type="Proteomes" id="UP000009145">
    <property type="component" value="Chromosome"/>
</dbReference>
<keyword evidence="3" id="KW-1185">Reference proteome</keyword>
<dbReference type="RefSeq" id="WP_014704365.1">
    <property type="nucleotide sequence ID" value="NC_017856.1"/>
</dbReference>
<evidence type="ECO:0000256" key="1">
    <source>
        <dbReference type="SAM" id="Phobius"/>
    </source>
</evidence>